<gene>
    <name evidence="1" type="ORF">QFC20_001084</name>
</gene>
<proteinExistence type="predicted"/>
<protein>
    <submittedName>
        <fullName evidence="1">Uncharacterized protein</fullName>
    </submittedName>
</protein>
<evidence type="ECO:0000313" key="2">
    <source>
        <dbReference type="Proteomes" id="UP001230649"/>
    </source>
</evidence>
<name>A0ACC2WXF8_9TREE</name>
<reference evidence="1" key="1">
    <citation type="submission" date="2023-04" db="EMBL/GenBank/DDBJ databases">
        <title>Draft Genome sequencing of Naganishia species isolated from polar environments using Oxford Nanopore Technology.</title>
        <authorList>
            <person name="Leo P."/>
            <person name="Venkateswaran K."/>
        </authorList>
    </citation>
    <scope>NUCLEOTIDE SEQUENCE</scope>
    <source>
        <strain evidence="1">MNA-CCFEE 5262</strain>
    </source>
</reference>
<keyword evidence="2" id="KW-1185">Reference proteome</keyword>
<dbReference type="EMBL" id="JASBWS010000006">
    <property type="protein sequence ID" value="KAJ9115217.1"/>
    <property type="molecule type" value="Genomic_DNA"/>
</dbReference>
<evidence type="ECO:0000313" key="1">
    <source>
        <dbReference type="EMBL" id="KAJ9115217.1"/>
    </source>
</evidence>
<dbReference type="Proteomes" id="UP001230649">
    <property type="component" value="Unassembled WGS sequence"/>
</dbReference>
<comment type="caution">
    <text evidence="1">The sequence shown here is derived from an EMBL/GenBank/DDBJ whole genome shotgun (WGS) entry which is preliminary data.</text>
</comment>
<accession>A0ACC2WXF8</accession>
<sequence length="218" mass="24529">MQAPSVARDSMFGPHGMGLKKMVNIFSDPKFAVFRQNLIDAKAGSPRKQQQANVAEDEYLRNLQEQFKEWIVIARKDKLDNREVIWPDELPDGDRFILVGDVDVFTFEPAKDESQGSSSMIDISKELQQEWYYANIYSTSMGYFEETYDQGNLSLYCSLPLSESMMCHLSGAYDKNEYEKRMRQCVLRHFPPTSSTYAASQGVASASSAPSSPSGGSV</sequence>
<organism evidence="1 2">
    <name type="scientific">Naganishia adeliensis</name>
    <dbReference type="NCBI Taxonomy" id="92952"/>
    <lineage>
        <taxon>Eukaryota</taxon>
        <taxon>Fungi</taxon>
        <taxon>Dikarya</taxon>
        <taxon>Basidiomycota</taxon>
        <taxon>Agaricomycotina</taxon>
        <taxon>Tremellomycetes</taxon>
        <taxon>Filobasidiales</taxon>
        <taxon>Filobasidiaceae</taxon>
        <taxon>Naganishia</taxon>
    </lineage>
</organism>